<dbReference type="RefSeq" id="WP_034322512.1">
    <property type="nucleotide sequence ID" value="NZ_JOTP01000013.1"/>
</dbReference>
<dbReference type="eggNOG" id="COG1653">
    <property type="taxonomic scope" value="Bacteria"/>
</dbReference>
<reference evidence="2 3" key="1">
    <citation type="submission" date="2012-09" db="EMBL/GenBank/DDBJ databases">
        <title>Genome Sequence of Bacillus sp. DW5-4.</title>
        <authorList>
            <person name="Lai Q."/>
            <person name="Liu Y."/>
            <person name="Shao Z."/>
        </authorList>
    </citation>
    <scope>NUCLEOTIDE SEQUENCE [LARGE SCALE GENOMIC DNA]</scope>
    <source>
        <strain evidence="2 3">DW5-4</strain>
    </source>
</reference>
<feature type="chain" id="PRO_5038389181" description="Lipoprotein YteS" evidence="1">
    <location>
        <begin position="23"/>
        <end position="174"/>
    </location>
</feature>
<protein>
    <recommendedName>
        <fullName evidence="4">Lipoprotein YteS</fullName>
    </recommendedName>
</protein>
<evidence type="ECO:0008006" key="4">
    <source>
        <dbReference type="Google" id="ProtNLM"/>
    </source>
</evidence>
<keyword evidence="3" id="KW-1185">Reference proteome</keyword>
<dbReference type="AlphaFoldDB" id="A0A081L9V7"/>
<name>A0A081L9V7_9BACI</name>
<comment type="caution">
    <text evidence="2">The sequence shown here is derived from an EMBL/GenBank/DDBJ whole genome shotgun (WGS) entry which is preliminary data.</text>
</comment>
<feature type="signal peptide" evidence="1">
    <location>
        <begin position="1"/>
        <end position="22"/>
    </location>
</feature>
<dbReference type="EMBL" id="JOTP01000013">
    <property type="protein sequence ID" value="KEP26033.1"/>
    <property type="molecule type" value="Genomic_DNA"/>
</dbReference>
<sequence length="174" mass="19913">MRRRQRAAAWLISFIAAFCLSACQGKTNGIDVLIFSDMSKGMKDQLMEKAFQPDQETYNVHIFPAIPEKLLVEITAKEGDVMFVPEEMFRTYDDPESFQLLEEMGVNDEAAGPYTIEDPKTGKTIDYAVQINKGTKKLNGYTFRLHRDMVAFIPVYAEKSKEALSLMKQLRENR</sequence>
<accession>A0A081L9V7</accession>
<dbReference type="OrthoDB" id="2934145at2"/>
<evidence type="ECO:0000313" key="2">
    <source>
        <dbReference type="EMBL" id="KEP26033.1"/>
    </source>
</evidence>
<keyword evidence="1" id="KW-0732">Signal</keyword>
<evidence type="ECO:0000313" key="3">
    <source>
        <dbReference type="Proteomes" id="UP000028091"/>
    </source>
</evidence>
<gene>
    <name evidence="2" type="ORF">BA70_04350</name>
</gene>
<organism evidence="2 3">
    <name type="scientific">Bacillus zhangzhouensis</name>
    <dbReference type="NCBI Taxonomy" id="1178540"/>
    <lineage>
        <taxon>Bacteria</taxon>
        <taxon>Bacillati</taxon>
        <taxon>Bacillota</taxon>
        <taxon>Bacilli</taxon>
        <taxon>Bacillales</taxon>
        <taxon>Bacillaceae</taxon>
        <taxon>Bacillus</taxon>
    </lineage>
</organism>
<proteinExistence type="predicted"/>
<evidence type="ECO:0000256" key="1">
    <source>
        <dbReference type="SAM" id="SignalP"/>
    </source>
</evidence>
<dbReference type="Proteomes" id="UP000028091">
    <property type="component" value="Unassembled WGS sequence"/>
</dbReference>